<dbReference type="AlphaFoldDB" id="A0A0N5BWS2"/>
<organism evidence="1 2">
    <name type="scientific">Strongyloides papillosus</name>
    <name type="common">Intestinal threadworm</name>
    <dbReference type="NCBI Taxonomy" id="174720"/>
    <lineage>
        <taxon>Eukaryota</taxon>
        <taxon>Metazoa</taxon>
        <taxon>Ecdysozoa</taxon>
        <taxon>Nematoda</taxon>
        <taxon>Chromadorea</taxon>
        <taxon>Rhabditida</taxon>
        <taxon>Tylenchina</taxon>
        <taxon>Panagrolaimomorpha</taxon>
        <taxon>Strongyloidoidea</taxon>
        <taxon>Strongyloididae</taxon>
        <taxon>Strongyloides</taxon>
    </lineage>
</organism>
<keyword evidence="1" id="KW-1185">Reference proteome</keyword>
<dbReference type="WBParaSite" id="SPAL_0001026200.1">
    <property type="protein sequence ID" value="SPAL_0001026200.1"/>
    <property type="gene ID" value="SPAL_0001026200"/>
</dbReference>
<proteinExistence type="predicted"/>
<protein>
    <submittedName>
        <fullName evidence="2">Uncharacterized protein</fullName>
    </submittedName>
</protein>
<reference evidence="2" key="1">
    <citation type="submission" date="2017-02" db="UniProtKB">
        <authorList>
            <consortium name="WormBaseParasite"/>
        </authorList>
    </citation>
    <scope>IDENTIFICATION</scope>
</reference>
<dbReference type="Proteomes" id="UP000046392">
    <property type="component" value="Unplaced"/>
</dbReference>
<evidence type="ECO:0000313" key="2">
    <source>
        <dbReference type="WBParaSite" id="SPAL_0001026200.1"/>
    </source>
</evidence>
<sequence length="180" mass="21062">MFFAPKQVLTRYYWSPQKRKEFWSAILISKSQKHFGPLLSNIKLNENLSLPIEISEIDNHNIIVPKLEEMDGSQLYHLLRLYEISPFSGITKLKERSLLIHCLDKKLISESDNTIDAMDESEVITQLYIRRIMFTSDEDINILRERLKTWVKYSGQLYENGNEGLLLYIPAITQGIRNIS</sequence>
<name>A0A0N5BWS2_STREA</name>
<dbReference type="STRING" id="174720.A0A0N5BWS2"/>
<evidence type="ECO:0000313" key="1">
    <source>
        <dbReference type="Proteomes" id="UP000046392"/>
    </source>
</evidence>
<accession>A0A0N5BWS2</accession>